<evidence type="ECO:0000256" key="2">
    <source>
        <dbReference type="SAM" id="Phobius"/>
    </source>
</evidence>
<protein>
    <recommendedName>
        <fullName evidence="5">Integral membrane protein</fullName>
    </recommendedName>
</protein>
<keyword evidence="2" id="KW-1133">Transmembrane helix</keyword>
<organism evidence="3 4">
    <name type="scientific">Amycolatopsis samaneae</name>
    <dbReference type="NCBI Taxonomy" id="664691"/>
    <lineage>
        <taxon>Bacteria</taxon>
        <taxon>Bacillati</taxon>
        <taxon>Actinomycetota</taxon>
        <taxon>Actinomycetes</taxon>
        <taxon>Pseudonocardiales</taxon>
        <taxon>Pseudonocardiaceae</taxon>
        <taxon>Amycolatopsis</taxon>
    </lineage>
</organism>
<sequence length="221" mass="22800">MSYPQYPGQPPGQGQPGVPPQYPPSGGYPVPGQPPAYGQPYPAAYPPMPGFVPPHQKPSGATAITAGVLAVLGSLYFLVNVILQLIALFAYRSRSGAWILYVTTGIYLVLAGLLLIGGILLLAKKPAGRMLTIIGSGLALALVVLGIVLSLVGMDSLRHLNGSLIARAGVSSLVLIVIPATATLVLSLVRSTAAWAGKGRPTAVYPPGGAYPGGYPQQYPH</sequence>
<evidence type="ECO:0000256" key="1">
    <source>
        <dbReference type="SAM" id="MobiDB-lite"/>
    </source>
</evidence>
<feature type="transmembrane region" description="Helical" evidence="2">
    <location>
        <begin position="97"/>
        <end position="123"/>
    </location>
</feature>
<dbReference type="RefSeq" id="WP_345399173.1">
    <property type="nucleotide sequence ID" value="NZ_BAABHG010000010.1"/>
</dbReference>
<feature type="transmembrane region" description="Helical" evidence="2">
    <location>
        <begin position="66"/>
        <end position="91"/>
    </location>
</feature>
<evidence type="ECO:0000313" key="4">
    <source>
        <dbReference type="Proteomes" id="UP001597419"/>
    </source>
</evidence>
<dbReference type="EMBL" id="JBHUKU010000028">
    <property type="protein sequence ID" value="MFD2465027.1"/>
    <property type="molecule type" value="Genomic_DNA"/>
</dbReference>
<feature type="region of interest" description="Disordered" evidence="1">
    <location>
        <begin position="1"/>
        <end position="35"/>
    </location>
</feature>
<gene>
    <name evidence="3" type="ORF">ACFSYJ_40860</name>
</gene>
<feature type="transmembrane region" description="Helical" evidence="2">
    <location>
        <begin position="130"/>
        <end position="152"/>
    </location>
</feature>
<keyword evidence="2" id="KW-0812">Transmembrane</keyword>
<name>A0ABW5GVU7_9PSEU</name>
<keyword evidence="4" id="KW-1185">Reference proteome</keyword>
<proteinExistence type="predicted"/>
<dbReference type="Proteomes" id="UP001597419">
    <property type="component" value="Unassembled WGS sequence"/>
</dbReference>
<feature type="transmembrane region" description="Helical" evidence="2">
    <location>
        <begin position="164"/>
        <end position="189"/>
    </location>
</feature>
<feature type="compositionally biased region" description="Low complexity" evidence="1">
    <location>
        <begin position="24"/>
        <end position="35"/>
    </location>
</feature>
<comment type="caution">
    <text evidence="3">The sequence shown here is derived from an EMBL/GenBank/DDBJ whole genome shotgun (WGS) entry which is preliminary data.</text>
</comment>
<keyword evidence="2" id="KW-0472">Membrane</keyword>
<reference evidence="4" key="1">
    <citation type="journal article" date="2019" name="Int. J. Syst. Evol. Microbiol.">
        <title>The Global Catalogue of Microorganisms (GCM) 10K type strain sequencing project: providing services to taxonomists for standard genome sequencing and annotation.</title>
        <authorList>
            <consortium name="The Broad Institute Genomics Platform"/>
            <consortium name="The Broad Institute Genome Sequencing Center for Infectious Disease"/>
            <person name="Wu L."/>
            <person name="Ma J."/>
        </authorList>
    </citation>
    <scope>NUCLEOTIDE SEQUENCE [LARGE SCALE GENOMIC DNA]</scope>
    <source>
        <strain evidence="4">CGMCC 4.7643</strain>
    </source>
</reference>
<evidence type="ECO:0008006" key="5">
    <source>
        <dbReference type="Google" id="ProtNLM"/>
    </source>
</evidence>
<evidence type="ECO:0000313" key="3">
    <source>
        <dbReference type="EMBL" id="MFD2465027.1"/>
    </source>
</evidence>
<accession>A0ABW5GVU7</accession>